<evidence type="ECO:0000313" key="3">
    <source>
        <dbReference type="Proteomes" id="UP000077868"/>
    </source>
</evidence>
<dbReference type="RefSeq" id="WP_068112164.1">
    <property type="nucleotide sequence ID" value="NZ_CP015079.1"/>
</dbReference>
<feature type="region of interest" description="Disordered" evidence="1">
    <location>
        <begin position="41"/>
        <end position="136"/>
    </location>
</feature>
<feature type="compositionally biased region" description="Low complexity" evidence="1">
    <location>
        <begin position="60"/>
        <end position="99"/>
    </location>
</feature>
<evidence type="ECO:0000256" key="1">
    <source>
        <dbReference type="SAM" id="MobiDB-lite"/>
    </source>
</evidence>
<name>A0A1A9GQ34_9ACTN</name>
<dbReference type="Proteomes" id="UP000077868">
    <property type="component" value="Chromosome"/>
</dbReference>
<keyword evidence="3" id="KW-1185">Reference proteome</keyword>
<protein>
    <submittedName>
        <fullName evidence="2">Uncharacterized protein</fullName>
    </submittedName>
</protein>
<dbReference type="KEGG" id="ndk:I601_3356"/>
<dbReference type="AlphaFoldDB" id="A0A1A9GQ34"/>
<reference evidence="2 3" key="1">
    <citation type="submission" date="2016-03" db="EMBL/GenBank/DDBJ databases">
        <title>Complete genome sequence of a soil Actinobacterium, Nocardioides dokdonensis FR1436.</title>
        <authorList>
            <person name="Kwon S.-K."/>
            <person name="Kim K."/>
            <person name="Kim J.F."/>
        </authorList>
    </citation>
    <scope>NUCLEOTIDE SEQUENCE [LARGE SCALE GENOMIC DNA]</scope>
    <source>
        <strain evidence="2 3">FR1436</strain>
    </source>
</reference>
<gene>
    <name evidence="2" type="ORF">I601_3356</name>
</gene>
<dbReference type="PATRIC" id="fig|1300347.3.peg.3364"/>
<dbReference type="STRING" id="1300347.I601_3356"/>
<feature type="compositionally biased region" description="Pro residues" evidence="1">
    <location>
        <begin position="127"/>
        <end position="136"/>
    </location>
</feature>
<accession>A0A1A9GQ34</accession>
<dbReference type="EMBL" id="CP015079">
    <property type="protein sequence ID" value="ANH39762.1"/>
    <property type="molecule type" value="Genomic_DNA"/>
</dbReference>
<evidence type="ECO:0000313" key="2">
    <source>
        <dbReference type="EMBL" id="ANH39762.1"/>
    </source>
</evidence>
<feature type="compositionally biased region" description="Basic and acidic residues" evidence="1">
    <location>
        <begin position="42"/>
        <end position="59"/>
    </location>
</feature>
<organism evidence="2 3">
    <name type="scientific">Nocardioides dokdonensis FR1436</name>
    <dbReference type="NCBI Taxonomy" id="1300347"/>
    <lineage>
        <taxon>Bacteria</taxon>
        <taxon>Bacillati</taxon>
        <taxon>Actinomycetota</taxon>
        <taxon>Actinomycetes</taxon>
        <taxon>Propionibacteriales</taxon>
        <taxon>Nocardioidaceae</taxon>
        <taxon>Nocardioides</taxon>
    </lineage>
</organism>
<proteinExistence type="predicted"/>
<sequence length="136" mass="13895">MAPSPTARTSIENAVGHVRRRARGPLRLGLRVSGQAVRALRPHVERGVALVRERGRDATDPSTSGPADTSDTGTSTTGQATAGAPTPADVAARVAPRPDLAADSESDVSSPADAPGDRLPPRRSAPAPTPVRPADS</sequence>